<keyword evidence="3" id="KW-1185">Reference proteome</keyword>
<dbReference type="EMBL" id="LXQA010119635">
    <property type="protein sequence ID" value="MCI20394.1"/>
    <property type="molecule type" value="Genomic_DNA"/>
</dbReference>
<reference evidence="2 3" key="1">
    <citation type="journal article" date="2018" name="Front. Plant Sci.">
        <title>Red Clover (Trifolium pratense) and Zigzag Clover (T. medium) - A Picture of Genomic Similarities and Differences.</title>
        <authorList>
            <person name="Dluhosova J."/>
            <person name="Istvanek J."/>
            <person name="Nedelnik J."/>
            <person name="Repkova J."/>
        </authorList>
    </citation>
    <scope>NUCLEOTIDE SEQUENCE [LARGE SCALE GENOMIC DNA]</scope>
    <source>
        <strain evidence="3">cv. 10/8</strain>
        <tissue evidence="2">Leaf</tissue>
    </source>
</reference>
<name>A0A392Q8C3_9FABA</name>
<comment type="caution">
    <text evidence="2">The sequence shown here is derived from an EMBL/GenBank/DDBJ whole genome shotgun (WGS) entry which is preliminary data.</text>
</comment>
<dbReference type="AlphaFoldDB" id="A0A392Q8C3"/>
<feature type="non-terminal residue" evidence="2">
    <location>
        <position position="1"/>
    </location>
</feature>
<dbReference type="Proteomes" id="UP000265520">
    <property type="component" value="Unassembled WGS sequence"/>
</dbReference>
<dbReference type="PANTHER" id="PTHR45749:SF34">
    <property type="entry name" value="ZINC FINGER MYM-TYPE PROTEIN 1-LIKE"/>
    <property type="match status" value="1"/>
</dbReference>
<dbReference type="PANTHER" id="PTHR45749">
    <property type="match status" value="1"/>
</dbReference>
<sequence length="138" mass="15023">SDESHDSLFKGQFLELIDTLKEANLDIASVIDYAPGNNFMIAPKIQKDIAAACACEITRQILCDIADGVFCVLIDESGDVAGREQMIVVLRYVNSEGLLKERFLGIVSVKETSAKSLKEALEKMLSINGLSLSSIRGQ</sequence>
<evidence type="ECO:0000259" key="1">
    <source>
        <dbReference type="Pfam" id="PF14291"/>
    </source>
</evidence>
<accession>A0A392Q8C3</accession>
<feature type="domain" description="DUF4371" evidence="1">
    <location>
        <begin position="2"/>
        <end position="138"/>
    </location>
</feature>
<dbReference type="Pfam" id="PF14291">
    <property type="entry name" value="DUF4371"/>
    <property type="match status" value="1"/>
</dbReference>
<protein>
    <submittedName>
        <fullName evidence="2">HAT family dimerization domain containing protein</fullName>
    </submittedName>
</protein>
<evidence type="ECO:0000313" key="3">
    <source>
        <dbReference type="Proteomes" id="UP000265520"/>
    </source>
</evidence>
<proteinExistence type="predicted"/>
<evidence type="ECO:0000313" key="2">
    <source>
        <dbReference type="EMBL" id="MCI20394.1"/>
    </source>
</evidence>
<dbReference type="InterPro" id="IPR025398">
    <property type="entry name" value="DUF4371"/>
</dbReference>
<organism evidence="2 3">
    <name type="scientific">Trifolium medium</name>
    <dbReference type="NCBI Taxonomy" id="97028"/>
    <lineage>
        <taxon>Eukaryota</taxon>
        <taxon>Viridiplantae</taxon>
        <taxon>Streptophyta</taxon>
        <taxon>Embryophyta</taxon>
        <taxon>Tracheophyta</taxon>
        <taxon>Spermatophyta</taxon>
        <taxon>Magnoliopsida</taxon>
        <taxon>eudicotyledons</taxon>
        <taxon>Gunneridae</taxon>
        <taxon>Pentapetalae</taxon>
        <taxon>rosids</taxon>
        <taxon>fabids</taxon>
        <taxon>Fabales</taxon>
        <taxon>Fabaceae</taxon>
        <taxon>Papilionoideae</taxon>
        <taxon>50 kb inversion clade</taxon>
        <taxon>NPAAA clade</taxon>
        <taxon>Hologalegina</taxon>
        <taxon>IRL clade</taxon>
        <taxon>Trifolieae</taxon>
        <taxon>Trifolium</taxon>
    </lineage>
</organism>